<reference evidence="1 2" key="1">
    <citation type="submission" date="2016-10" db="EMBL/GenBank/DDBJ databases">
        <authorList>
            <person name="de Groot N.N."/>
        </authorList>
    </citation>
    <scope>NUCLEOTIDE SEQUENCE [LARGE SCALE GENOMIC DNA]</scope>
    <source>
        <strain evidence="1 2">DSM 16195</strain>
    </source>
</reference>
<dbReference type="STRING" id="227084.SAMN05421855_102388"/>
<evidence type="ECO:0000313" key="1">
    <source>
        <dbReference type="EMBL" id="SDE71914.1"/>
    </source>
</evidence>
<organism evidence="1 2">
    <name type="scientific">Ulvibacter litoralis</name>
    <dbReference type="NCBI Taxonomy" id="227084"/>
    <lineage>
        <taxon>Bacteria</taxon>
        <taxon>Pseudomonadati</taxon>
        <taxon>Bacteroidota</taxon>
        <taxon>Flavobacteriia</taxon>
        <taxon>Flavobacteriales</taxon>
        <taxon>Flavobacteriaceae</taxon>
        <taxon>Ulvibacter</taxon>
    </lineage>
</organism>
<dbReference type="InterPro" id="IPR012347">
    <property type="entry name" value="Ferritin-like"/>
</dbReference>
<dbReference type="PANTHER" id="PTHR42637">
    <property type="entry name" value="TRNA-(MS[2]IO[6]A)-HYDROXYLASE"/>
    <property type="match status" value="1"/>
</dbReference>
<gene>
    <name evidence="1" type="ORF">SAMN05421855_102388</name>
</gene>
<dbReference type="PIRSF" id="PIRSF020736">
    <property type="entry name" value="MiaE"/>
    <property type="match status" value="1"/>
</dbReference>
<dbReference type="CDD" id="cd07910">
    <property type="entry name" value="MiaE"/>
    <property type="match status" value="1"/>
</dbReference>
<proteinExistence type="predicted"/>
<dbReference type="EMBL" id="FNBA01000002">
    <property type="protein sequence ID" value="SDE71914.1"/>
    <property type="molecule type" value="Genomic_DNA"/>
</dbReference>
<dbReference type="GO" id="GO:0045301">
    <property type="term" value="F:tRNA 2-(methylsulfanyl)-N(6)-isopentenyladenosine(37) hydroxylase activity"/>
    <property type="evidence" value="ECO:0007669"/>
    <property type="project" value="InterPro"/>
</dbReference>
<dbReference type="AlphaFoldDB" id="A0A1G7F7U6"/>
<dbReference type="SUPFAM" id="SSF47240">
    <property type="entry name" value="Ferritin-like"/>
    <property type="match status" value="1"/>
</dbReference>
<keyword evidence="2" id="KW-1185">Reference proteome</keyword>
<dbReference type="OrthoDB" id="9802518at2"/>
<dbReference type="InterPro" id="IPR010386">
    <property type="entry name" value="tRNA-Hydrxlase_MiaE"/>
</dbReference>
<dbReference type="InterPro" id="IPR009078">
    <property type="entry name" value="Ferritin-like_SF"/>
</dbReference>
<dbReference type="PANTHER" id="PTHR42637:SF1">
    <property type="entry name" value="TRNA 2-(METHYLSULFANYL)-N(6)-ISOPENTENYLADENOSINE(37) HYDROXYLASE"/>
    <property type="match status" value="1"/>
</dbReference>
<dbReference type="Gene3D" id="1.20.1260.10">
    <property type="match status" value="1"/>
</dbReference>
<dbReference type="GO" id="GO:0006400">
    <property type="term" value="P:tRNA modification"/>
    <property type="evidence" value="ECO:0007669"/>
    <property type="project" value="InterPro"/>
</dbReference>
<protein>
    <submittedName>
        <fullName evidence="1">tRNA-(Ms[2]io[6]A)-hydroxylase</fullName>
    </submittedName>
</protein>
<dbReference type="Proteomes" id="UP000199321">
    <property type="component" value="Unassembled WGS sequence"/>
</dbReference>
<dbReference type="Pfam" id="PF06175">
    <property type="entry name" value="MiaE"/>
    <property type="match status" value="1"/>
</dbReference>
<dbReference type="RefSeq" id="WP_093142827.1">
    <property type="nucleotide sequence ID" value="NZ_BMWO01000002.1"/>
</dbReference>
<accession>A0A1G7F7U6</accession>
<name>A0A1G7F7U6_9FLAO</name>
<sequence>MLGLKLATDPRWVTIVESNIEEILTDHAWCEQKAATNAITIITLNSEHEDLVTDLLKLAQEELEHFEMVHEIIKKRGYKLGRERKDHYVNQLFQFTRNGGNRQQAMVDRLLFSAMIEARSCERFKLLSERIKDPELSQFYRDLMISEAGHYTTFLGFARKYGEGIDVEKRWKALIEFEGEIIKSYGTSETIHG</sequence>
<evidence type="ECO:0000313" key="2">
    <source>
        <dbReference type="Proteomes" id="UP000199321"/>
    </source>
</evidence>